<organism evidence="1 2">
    <name type="scientific">Pristionchus entomophagus</name>
    <dbReference type="NCBI Taxonomy" id="358040"/>
    <lineage>
        <taxon>Eukaryota</taxon>
        <taxon>Metazoa</taxon>
        <taxon>Ecdysozoa</taxon>
        <taxon>Nematoda</taxon>
        <taxon>Chromadorea</taxon>
        <taxon>Rhabditida</taxon>
        <taxon>Rhabditina</taxon>
        <taxon>Diplogasteromorpha</taxon>
        <taxon>Diplogasteroidea</taxon>
        <taxon>Neodiplogasteridae</taxon>
        <taxon>Pristionchus</taxon>
    </lineage>
</organism>
<sequence length="164" mass="16671">LIFSLYISIRDRFVTHSRVVLDGEVLSADHAVALEPLAAELLGGSVGGVGPLDRHTVVVSVLKSVGEGVAGDSDEGVLLGVEHSGGGVDSESLHVGGLEGPPDTTSGGVGHLDVVGVLVIIGGVEDDLGAGLGGDVSGRNGLCHVDDLVVRRRPRGWAFIGRNE</sequence>
<protein>
    <recommendedName>
        <fullName evidence="3">Ribosomal protein</fullName>
    </recommendedName>
</protein>
<feature type="non-terminal residue" evidence="1">
    <location>
        <position position="1"/>
    </location>
</feature>
<evidence type="ECO:0000313" key="1">
    <source>
        <dbReference type="EMBL" id="GMS85910.1"/>
    </source>
</evidence>
<gene>
    <name evidence="1" type="ORF">PENTCL1PPCAC_8086</name>
</gene>
<evidence type="ECO:0008006" key="3">
    <source>
        <dbReference type="Google" id="ProtNLM"/>
    </source>
</evidence>
<accession>A0AAV5SS72</accession>
<comment type="caution">
    <text evidence="1">The sequence shown here is derived from an EMBL/GenBank/DDBJ whole genome shotgun (WGS) entry which is preliminary data.</text>
</comment>
<evidence type="ECO:0000313" key="2">
    <source>
        <dbReference type="Proteomes" id="UP001432027"/>
    </source>
</evidence>
<dbReference type="AlphaFoldDB" id="A0AAV5SS72"/>
<dbReference type="Proteomes" id="UP001432027">
    <property type="component" value="Unassembled WGS sequence"/>
</dbReference>
<reference evidence="1" key="1">
    <citation type="submission" date="2023-10" db="EMBL/GenBank/DDBJ databases">
        <title>Genome assembly of Pristionchus species.</title>
        <authorList>
            <person name="Yoshida K."/>
            <person name="Sommer R.J."/>
        </authorList>
    </citation>
    <scope>NUCLEOTIDE SEQUENCE</scope>
    <source>
        <strain evidence="1">RS0144</strain>
    </source>
</reference>
<feature type="non-terminal residue" evidence="1">
    <location>
        <position position="164"/>
    </location>
</feature>
<proteinExistence type="predicted"/>
<keyword evidence="2" id="KW-1185">Reference proteome</keyword>
<name>A0AAV5SS72_9BILA</name>
<dbReference type="EMBL" id="BTSX01000002">
    <property type="protein sequence ID" value="GMS85910.1"/>
    <property type="molecule type" value="Genomic_DNA"/>
</dbReference>